<reference evidence="2" key="1">
    <citation type="submission" date="2023-10" db="EMBL/GenBank/DDBJ databases">
        <authorList>
            <person name="Chen Y."/>
            <person name="Shah S."/>
            <person name="Dougan E. K."/>
            <person name="Thang M."/>
            <person name="Chan C."/>
        </authorList>
    </citation>
    <scope>NUCLEOTIDE SEQUENCE [LARGE SCALE GENOMIC DNA]</scope>
</reference>
<proteinExistence type="predicted"/>
<gene>
    <name evidence="2" type="ORF">PCOR1329_LOCUS27406</name>
</gene>
<feature type="non-terminal residue" evidence="2">
    <location>
        <position position="1"/>
    </location>
</feature>
<accession>A0ABN9S838</accession>
<dbReference type="EMBL" id="CAUYUJ010009924">
    <property type="protein sequence ID" value="CAK0828043.1"/>
    <property type="molecule type" value="Genomic_DNA"/>
</dbReference>
<name>A0ABN9S838_9DINO</name>
<keyword evidence="3" id="KW-1185">Reference proteome</keyword>
<comment type="caution">
    <text evidence="2">The sequence shown here is derived from an EMBL/GenBank/DDBJ whole genome shotgun (WGS) entry which is preliminary data.</text>
</comment>
<sequence>EMDALELQRTPTKGAGSGAADLTAKKGAPPALADEQQGDPPTLRRQKATPMVAGSGAADLQKVSDTLDLMMGLGGGGDMDWAQAFVREMAEEIDVIAVDSDPQSPERPTERPTIPAPLPVFQGPGWSSSSSSKQPWGPTQPDTQPPPEDSPPVGGYGDTFVEQDMYETCTQRM</sequence>
<evidence type="ECO:0000256" key="1">
    <source>
        <dbReference type="SAM" id="MobiDB-lite"/>
    </source>
</evidence>
<evidence type="ECO:0000313" key="2">
    <source>
        <dbReference type="EMBL" id="CAK0828043.1"/>
    </source>
</evidence>
<protein>
    <submittedName>
        <fullName evidence="2">Uncharacterized protein</fullName>
    </submittedName>
</protein>
<dbReference type="Proteomes" id="UP001189429">
    <property type="component" value="Unassembled WGS sequence"/>
</dbReference>
<feature type="region of interest" description="Disordered" evidence="1">
    <location>
        <begin position="1"/>
        <end position="59"/>
    </location>
</feature>
<organism evidence="2 3">
    <name type="scientific">Prorocentrum cordatum</name>
    <dbReference type="NCBI Taxonomy" id="2364126"/>
    <lineage>
        <taxon>Eukaryota</taxon>
        <taxon>Sar</taxon>
        <taxon>Alveolata</taxon>
        <taxon>Dinophyceae</taxon>
        <taxon>Prorocentrales</taxon>
        <taxon>Prorocentraceae</taxon>
        <taxon>Prorocentrum</taxon>
    </lineage>
</organism>
<evidence type="ECO:0000313" key="3">
    <source>
        <dbReference type="Proteomes" id="UP001189429"/>
    </source>
</evidence>
<feature type="region of interest" description="Disordered" evidence="1">
    <location>
        <begin position="97"/>
        <end position="173"/>
    </location>
</feature>